<dbReference type="EMBL" id="FNNC01000001">
    <property type="protein sequence ID" value="SDW00519.1"/>
    <property type="molecule type" value="Genomic_DNA"/>
</dbReference>
<gene>
    <name evidence="2" type="ORF">SAMN05421781_0072</name>
</gene>
<name>A0A1H2Q215_9BACI</name>
<reference evidence="2 3" key="1">
    <citation type="submission" date="2016-10" db="EMBL/GenBank/DDBJ databases">
        <authorList>
            <person name="de Groot N.N."/>
        </authorList>
    </citation>
    <scope>NUCLEOTIDE SEQUENCE [LARGE SCALE GENOMIC DNA]</scope>
    <source>
        <strain evidence="2 3">DSM 23126</strain>
    </source>
</reference>
<dbReference type="Proteomes" id="UP000199488">
    <property type="component" value="Unassembled WGS sequence"/>
</dbReference>
<dbReference type="OrthoDB" id="2427704at2"/>
<proteinExistence type="predicted"/>
<sequence>MLPTNDIISVGDWVRGTTIYGELVVGYVEAIEESYQTIKVKVISSDNQDIMEKSAELLLHKVSKLNTVQPVSEDELYDLIDLALVTNDKQWFLELTAELNNKTNVRSSNDSSYALSNYSEY</sequence>
<dbReference type="SMART" id="SM00914">
    <property type="entry name" value="IDEAL"/>
    <property type="match status" value="1"/>
</dbReference>
<dbReference type="Pfam" id="PF08858">
    <property type="entry name" value="IDEAL"/>
    <property type="match status" value="1"/>
</dbReference>
<accession>A0A1H2Q215</accession>
<keyword evidence="3" id="KW-1185">Reference proteome</keyword>
<evidence type="ECO:0000259" key="1">
    <source>
        <dbReference type="SMART" id="SM00914"/>
    </source>
</evidence>
<organism evidence="2 3">
    <name type="scientific">Marinococcus luteus</name>
    <dbReference type="NCBI Taxonomy" id="1122204"/>
    <lineage>
        <taxon>Bacteria</taxon>
        <taxon>Bacillati</taxon>
        <taxon>Bacillota</taxon>
        <taxon>Bacilli</taxon>
        <taxon>Bacillales</taxon>
        <taxon>Bacillaceae</taxon>
        <taxon>Marinococcus</taxon>
    </lineage>
</organism>
<dbReference type="AlphaFoldDB" id="A0A1H2Q215"/>
<dbReference type="RefSeq" id="WP_091610049.1">
    <property type="nucleotide sequence ID" value="NZ_FNNC01000001.1"/>
</dbReference>
<evidence type="ECO:0000313" key="3">
    <source>
        <dbReference type="Proteomes" id="UP000199488"/>
    </source>
</evidence>
<evidence type="ECO:0000313" key="2">
    <source>
        <dbReference type="EMBL" id="SDW00519.1"/>
    </source>
</evidence>
<feature type="domain" description="IDEAL" evidence="1">
    <location>
        <begin position="50"/>
        <end position="99"/>
    </location>
</feature>
<dbReference type="Gene3D" id="4.10.810.10">
    <property type="entry name" value="Virus Scaffolding Protein, Chain A"/>
    <property type="match status" value="1"/>
</dbReference>
<dbReference type="InterPro" id="IPR027393">
    <property type="entry name" value="Virus_scaffolding_prot_C"/>
</dbReference>
<dbReference type="InterPro" id="IPR014957">
    <property type="entry name" value="IDEAL_dom"/>
</dbReference>
<protein>
    <submittedName>
        <fullName evidence="2">IDEAL domain-containing protein</fullName>
    </submittedName>
</protein>